<feature type="transmembrane region" description="Helical" evidence="6">
    <location>
        <begin position="410"/>
        <end position="433"/>
    </location>
</feature>
<dbReference type="Proteomes" id="UP000660708">
    <property type="component" value="Unassembled WGS sequence"/>
</dbReference>
<dbReference type="RefSeq" id="WP_147389307.1">
    <property type="nucleotide sequence ID" value="NZ_AQHF01000017.1"/>
</dbReference>
<feature type="transmembrane region" description="Helical" evidence="6">
    <location>
        <begin position="724"/>
        <end position="743"/>
    </location>
</feature>
<evidence type="ECO:0000256" key="4">
    <source>
        <dbReference type="ARBA" id="ARBA00022989"/>
    </source>
</evidence>
<dbReference type="PANTHER" id="PTHR30572">
    <property type="entry name" value="MEMBRANE COMPONENT OF TRANSPORTER-RELATED"/>
    <property type="match status" value="1"/>
</dbReference>
<keyword evidence="5 6" id="KW-0472">Membrane</keyword>
<keyword evidence="10" id="KW-1185">Reference proteome</keyword>
<dbReference type="GO" id="GO:0022857">
    <property type="term" value="F:transmembrane transporter activity"/>
    <property type="evidence" value="ECO:0007669"/>
    <property type="project" value="TreeGrafter"/>
</dbReference>
<feature type="transmembrane region" description="Helical" evidence="6">
    <location>
        <begin position="20"/>
        <end position="42"/>
    </location>
</feature>
<evidence type="ECO:0000256" key="2">
    <source>
        <dbReference type="ARBA" id="ARBA00022475"/>
    </source>
</evidence>
<evidence type="ECO:0000259" key="7">
    <source>
        <dbReference type="Pfam" id="PF02687"/>
    </source>
</evidence>
<comment type="caution">
    <text evidence="9">The sequence shown here is derived from an EMBL/GenBank/DDBJ whole genome shotgun (WGS) entry which is preliminary data.</text>
</comment>
<dbReference type="EMBL" id="AQHF01000017">
    <property type="protein sequence ID" value="MBE0344688.1"/>
    <property type="molecule type" value="Genomic_DNA"/>
</dbReference>
<proteinExistence type="predicted"/>
<dbReference type="Pfam" id="PF02687">
    <property type="entry name" value="FtsX"/>
    <property type="match status" value="2"/>
</dbReference>
<feature type="transmembrane region" description="Helical" evidence="6">
    <location>
        <begin position="758"/>
        <end position="781"/>
    </location>
</feature>
<feature type="domain" description="MacB-like periplasmic core" evidence="8">
    <location>
        <begin position="21"/>
        <end position="234"/>
    </location>
</feature>
<evidence type="ECO:0000259" key="8">
    <source>
        <dbReference type="Pfam" id="PF12704"/>
    </source>
</evidence>
<evidence type="ECO:0000256" key="3">
    <source>
        <dbReference type="ARBA" id="ARBA00022692"/>
    </source>
</evidence>
<protein>
    <recommendedName>
        <fullName evidence="11">ABC transporter permease</fullName>
    </recommendedName>
</protein>
<dbReference type="AlphaFoldDB" id="A0A8I0T326"/>
<accession>A0A8I0T326</accession>
<keyword evidence="4 6" id="KW-1133">Transmembrane helix</keyword>
<gene>
    <name evidence="9" type="ORF">PPEP_a2324</name>
</gene>
<dbReference type="GO" id="GO:0005886">
    <property type="term" value="C:plasma membrane"/>
    <property type="evidence" value="ECO:0007669"/>
    <property type="project" value="UniProtKB-SubCell"/>
</dbReference>
<comment type="subcellular location">
    <subcellularLocation>
        <location evidence="1">Cell membrane</location>
        <topology evidence="1">Multi-pass membrane protein</topology>
    </subcellularLocation>
</comment>
<evidence type="ECO:0000256" key="6">
    <source>
        <dbReference type="SAM" id="Phobius"/>
    </source>
</evidence>
<dbReference type="InterPro" id="IPR050250">
    <property type="entry name" value="Macrolide_Exporter_MacB"/>
</dbReference>
<dbReference type="PANTHER" id="PTHR30572:SF18">
    <property type="entry name" value="ABC-TYPE MACROLIDE FAMILY EXPORT SYSTEM PERMEASE COMPONENT 2"/>
    <property type="match status" value="1"/>
</dbReference>
<name>A0A8I0T326_9GAMM</name>
<feature type="transmembrane region" description="Helical" evidence="6">
    <location>
        <begin position="363"/>
        <end position="389"/>
    </location>
</feature>
<evidence type="ECO:0000256" key="5">
    <source>
        <dbReference type="ARBA" id="ARBA00023136"/>
    </source>
</evidence>
<feature type="domain" description="ABC3 transporter permease C-terminal" evidence="7">
    <location>
        <begin position="278"/>
        <end position="394"/>
    </location>
</feature>
<keyword evidence="3 6" id="KW-0812">Transmembrane</keyword>
<dbReference type="Pfam" id="PF12704">
    <property type="entry name" value="MacB_PCD"/>
    <property type="match status" value="1"/>
</dbReference>
<evidence type="ECO:0000313" key="10">
    <source>
        <dbReference type="Proteomes" id="UP000660708"/>
    </source>
</evidence>
<sequence>MIIANLHTALRVAKKQKLHFILNVLGFSVGVSAALLILLYTLHELSFDTFQPNAERVVRAEADFSSLGLGTVPTINYPRLLKAKELAQVEDIFALFKAKNHDPALGYVSAGANQFQLNNLYVASSNILDFIDLKVLDGNIELALSTPEQLVLSRSEAMRLFGRVDVVGQRLHYQYGVYTVAAVFEDLPLNTHFAFDSLIHSKKTSENLYVHMHYVYLRLNTVADIASLAEEITTLFVMDGEKGILSINLSPLADLHLYHDALSEMRSGGNPQAIIASIILSIALLCVAAINFINLSIAQSGSRIKEVGIRKSLGASSGQLFWQFLCEYLLIAIVTCIIGAAVIELSLPWFNYLVDRTLQFAFFSWQGGLLMLLSLSVSLLAGIYPALYLSRLSPKVMLQGDTSASGGAVWLRKVLLVSQFVIATALIVGAITLPQQLSFLQTLSPGYDAENRLYIRALPKNEVLSGPHSPLLDAIEKIAGVKQVGPLDTDLTHDIQYSFKPTLPNGEVSPESIAGIGVGFNAVSQLGLTLVAGRDFTPQFASDWYVRKDGEASVSVIVTESVTKLAGFDTPDQMIGQSMQRGTMTMTVVGVVKELQIGNAKRNKTMAMFLPGYSLVPTAAIVVEVEKSQQQYVTQQLTQLLASRLGIYEPEIEDIGANFSANFNEDSRFIHIIQAFSLLVLGLAMLGVVGLTSFTMLKRQKEVAVRKVLGASRISIANLLAKEFLFLVVIGILIAFPLAYWLVGDWLANFNDRIEQALWVYGVAAISVALVTWLTVAILIVKTTRTRPASILRYE</sequence>
<feature type="transmembrane region" description="Helical" evidence="6">
    <location>
        <begin position="672"/>
        <end position="697"/>
    </location>
</feature>
<evidence type="ECO:0000256" key="1">
    <source>
        <dbReference type="ARBA" id="ARBA00004651"/>
    </source>
</evidence>
<evidence type="ECO:0000313" key="9">
    <source>
        <dbReference type="EMBL" id="MBE0344688.1"/>
    </source>
</evidence>
<reference evidence="9 10" key="1">
    <citation type="submission" date="2015-06" db="EMBL/GenBank/DDBJ databases">
        <title>Genome sequence of Pseudoalteromonas peptidolytica.</title>
        <authorList>
            <person name="Xie B.-B."/>
            <person name="Rong J.-C."/>
            <person name="Qin Q.-L."/>
            <person name="Zhang Y.-Z."/>
        </authorList>
    </citation>
    <scope>NUCLEOTIDE SEQUENCE [LARGE SCALE GENOMIC DNA]</scope>
    <source>
        <strain evidence="9 10">F12-50-A1</strain>
    </source>
</reference>
<dbReference type="InterPro" id="IPR025857">
    <property type="entry name" value="MacB_PCD"/>
</dbReference>
<feature type="transmembrane region" description="Helical" evidence="6">
    <location>
        <begin position="273"/>
        <end position="295"/>
    </location>
</feature>
<evidence type="ECO:0008006" key="11">
    <source>
        <dbReference type="Google" id="ProtNLM"/>
    </source>
</evidence>
<feature type="domain" description="ABC3 transporter permease C-terminal" evidence="7">
    <location>
        <begin position="675"/>
        <end position="786"/>
    </location>
</feature>
<dbReference type="InterPro" id="IPR003838">
    <property type="entry name" value="ABC3_permease_C"/>
</dbReference>
<keyword evidence="2" id="KW-1003">Cell membrane</keyword>
<organism evidence="9 10">
    <name type="scientific">Pseudoalteromonas peptidolytica F12-50-A1</name>
    <dbReference type="NCBI Taxonomy" id="1315280"/>
    <lineage>
        <taxon>Bacteria</taxon>
        <taxon>Pseudomonadati</taxon>
        <taxon>Pseudomonadota</taxon>
        <taxon>Gammaproteobacteria</taxon>
        <taxon>Alteromonadales</taxon>
        <taxon>Pseudoalteromonadaceae</taxon>
        <taxon>Pseudoalteromonas</taxon>
    </lineage>
</organism>
<feature type="transmembrane region" description="Helical" evidence="6">
    <location>
        <begin position="320"/>
        <end position="343"/>
    </location>
</feature>